<dbReference type="Proteomes" id="UP001428817">
    <property type="component" value="Unassembled WGS sequence"/>
</dbReference>
<keyword evidence="1" id="KW-1133">Transmembrane helix</keyword>
<dbReference type="PANTHER" id="PTHR38441">
    <property type="entry name" value="INTEGRAL MEMBRANE PROTEIN-RELATED"/>
    <property type="match status" value="1"/>
</dbReference>
<feature type="transmembrane region" description="Helical" evidence="1">
    <location>
        <begin position="60"/>
        <end position="83"/>
    </location>
</feature>
<gene>
    <name evidence="2" type="ORF">GCM10023321_53370</name>
</gene>
<protein>
    <recommendedName>
        <fullName evidence="4">DUF485 domain-containing protein</fullName>
    </recommendedName>
</protein>
<keyword evidence="1" id="KW-0472">Membrane</keyword>
<dbReference type="RefSeq" id="WP_185062430.1">
    <property type="nucleotide sequence ID" value="NZ_BAABJP010000030.1"/>
</dbReference>
<comment type="caution">
    <text evidence="2">The sequence shown here is derived from an EMBL/GenBank/DDBJ whole genome shotgun (WGS) entry which is preliminary data.</text>
</comment>
<feature type="transmembrane region" description="Helical" evidence="1">
    <location>
        <begin position="32"/>
        <end position="54"/>
    </location>
</feature>
<evidence type="ECO:0000313" key="2">
    <source>
        <dbReference type="EMBL" id="GAA5164631.1"/>
    </source>
</evidence>
<evidence type="ECO:0000256" key="1">
    <source>
        <dbReference type="SAM" id="Phobius"/>
    </source>
</evidence>
<dbReference type="Pfam" id="PF04341">
    <property type="entry name" value="DUF485"/>
    <property type="match status" value="1"/>
</dbReference>
<dbReference type="EMBL" id="BAABJP010000030">
    <property type="protein sequence ID" value="GAA5164631.1"/>
    <property type="molecule type" value="Genomic_DNA"/>
</dbReference>
<proteinExistence type="predicted"/>
<sequence length="115" mass="12527">MASQPIPSDRYDWHAVYRSPEFTRLADRRGRFVRASVFALLGWFAVFLTVLGAAPALAGTVVFAGMTVGFLLGLSQFVLAWLLTWRYLRMSETVFAGLEAAAVAAAGDGAVEVKR</sequence>
<reference evidence="3" key="1">
    <citation type="journal article" date="2019" name="Int. J. Syst. Evol. Microbiol.">
        <title>The Global Catalogue of Microorganisms (GCM) 10K type strain sequencing project: providing services to taxonomists for standard genome sequencing and annotation.</title>
        <authorList>
            <consortium name="The Broad Institute Genomics Platform"/>
            <consortium name="The Broad Institute Genome Sequencing Center for Infectious Disease"/>
            <person name="Wu L."/>
            <person name="Ma J."/>
        </authorList>
    </citation>
    <scope>NUCLEOTIDE SEQUENCE [LARGE SCALE GENOMIC DNA]</scope>
    <source>
        <strain evidence="3">JCM 18303</strain>
    </source>
</reference>
<evidence type="ECO:0000313" key="3">
    <source>
        <dbReference type="Proteomes" id="UP001428817"/>
    </source>
</evidence>
<dbReference type="InterPro" id="IPR007436">
    <property type="entry name" value="DUF485"/>
</dbReference>
<organism evidence="2 3">
    <name type="scientific">Pseudonocardia eucalypti</name>
    <dbReference type="NCBI Taxonomy" id="648755"/>
    <lineage>
        <taxon>Bacteria</taxon>
        <taxon>Bacillati</taxon>
        <taxon>Actinomycetota</taxon>
        <taxon>Actinomycetes</taxon>
        <taxon>Pseudonocardiales</taxon>
        <taxon>Pseudonocardiaceae</taxon>
        <taxon>Pseudonocardia</taxon>
    </lineage>
</organism>
<keyword evidence="3" id="KW-1185">Reference proteome</keyword>
<evidence type="ECO:0008006" key="4">
    <source>
        <dbReference type="Google" id="ProtNLM"/>
    </source>
</evidence>
<name>A0ABP9QNG7_9PSEU</name>
<keyword evidence="1" id="KW-0812">Transmembrane</keyword>
<dbReference type="PANTHER" id="PTHR38441:SF1">
    <property type="entry name" value="MEMBRANE PROTEIN"/>
    <property type="match status" value="1"/>
</dbReference>
<accession>A0ABP9QNG7</accession>